<dbReference type="PANTHER" id="PTHR47506:SF1">
    <property type="entry name" value="HTH-TYPE TRANSCRIPTIONAL REGULATOR YJDC"/>
    <property type="match status" value="1"/>
</dbReference>
<name>A0A9W6Q5V5_9ACTN</name>
<keyword evidence="3" id="KW-0804">Transcription</keyword>
<evidence type="ECO:0000313" key="8">
    <source>
        <dbReference type="Proteomes" id="UP001165041"/>
    </source>
</evidence>
<evidence type="ECO:0000256" key="4">
    <source>
        <dbReference type="PROSITE-ProRule" id="PRU00335"/>
    </source>
</evidence>
<dbReference type="GO" id="GO:0003677">
    <property type="term" value="F:DNA binding"/>
    <property type="evidence" value="ECO:0007669"/>
    <property type="project" value="UniProtKB-UniRule"/>
</dbReference>
<evidence type="ECO:0000256" key="2">
    <source>
        <dbReference type="ARBA" id="ARBA00023125"/>
    </source>
</evidence>
<evidence type="ECO:0000256" key="5">
    <source>
        <dbReference type="SAM" id="MobiDB-lite"/>
    </source>
</evidence>
<gene>
    <name evidence="7" type="ORF">Kpho02_27790</name>
</gene>
<dbReference type="PANTHER" id="PTHR47506">
    <property type="entry name" value="TRANSCRIPTIONAL REGULATORY PROTEIN"/>
    <property type="match status" value="1"/>
</dbReference>
<dbReference type="SUPFAM" id="SSF46689">
    <property type="entry name" value="Homeodomain-like"/>
    <property type="match status" value="1"/>
</dbReference>
<feature type="domain" description="HTH tetR-type" evidence="6">
    <location>
        <begin position="26"/>
        <end position="86"/>
    </location>
</feature>
<dbReference type="Proteomes" id="UP001165041">
    <property type="component" value="Unassembled WGS sequence"/>
</dbReference>
<proteinExistence type="predicted"/>
<feature type="region of interest" description="Disordered" evidence="5">
    <location>
        <begin position="1"/>
        <end position="23"/>
    </location>
</feature>
<dbReference type="EMBL" id="BSSA01000007">
    <property type="protein sequence ID" value="GLW70480.1"/>
    <property type="molecule type" value="Genomic_DNA"/>
</dbReference>
<evidence type="ECO:0000313" key="7">
    <source>
        <dbReference type="EMBL" id="GLW70480.1"/>
    </source>
</evidence>
<keyword evidence="2 4" id="KW-0238">DNA-binding</keyword>
<sequence length="218" mass="23012">MTPEATRTAGTTGTTGTAAKRGRPPAFDRTAVLAAATRLFWERGYQATSVGELTGAMGIKPGSLYAAFGDKAALFREVVEGYGRSPEGGFVGVALAQEASARAAFARILREAARIYPDPTHPAGCLVMNAAVNTAAQDEEVAEFLRGLRAENLRLFEERLTDAERLGELPPGTSPAALARYFGTVLQGMSQRARDGADTTELAATAELALAAWPPERP</sequence>
<evidence type="ECO:0000256" key="3">
    <source>
        <dbReference type="ARBA" id="ARBA00023163"/>
    </source>
</evidence>
<comment type="caution">
    <text evidence="7">The sequence shown here is derived from an EMBL/GenBank/DDBJ whole genome shotgun (WGS) entry which is preliminary data.</text>
</comment>
<protein>
    <submittedName>
        <fullName evidence="7">TetR family transcriptional regulator</fullName>
    </submittedName>
</protein>
<dbReference type="PRINTS" id="PR00455">
    <property type="entry name" value="HTHTETR"/>
</dbReference>
<dbReference type="InterPro" id="IPR001647">
    <property type="entry name" value="HTH_TetR"/>
</dbReference>
<dbReference type="Pfam" id="PF00440">
    <property type="entry name" value="TetR_N"/>
    <property type="match status" value="1"/>
</dbReference>
<dbReference type="InterPro" id="IPR011075">
    <property type="entry name" value="TetR_C"/>
</dbReference>
<dbReference type="SUPFAM" id="SSF48498">
    <property type="entry name" value="Tetracyclin repressor-like, C-terminal domain"/>
    <property type="match status" value="1"/>
</dbReference>
<evidence type="ECO:0000256" key="1">
    <source>
        <dbReference type="ARBA" id="ARBA00023015"/>
    </source>
</evidence>
<accession>A0A9W6Q5V5</accession>
<feature type="compositionally biased region" description="Low complexity" evidence="5">
    <location>
        <begin position="1"/>
        <end position="19"/>
    </location>
</feature>
<feature type="DNA-binding region" description="H-T-H motif" evidence="4">
    <location>
        <begin position="49"/>
        <end position="68"/>
    </location>
</feature>
<dbReference type="AlphaFoldDB" id="A0A9W6Q5V5"/>
<dbReference type="RefSeq" id="WP_285736288.1">
    <property type="nucleotide sequence ID" value="NZ_BSSA01000007.1"/>
</dbReference>
<dbReference type="PROSITE" id="PS50977">
    <property type="entry name" value="HTH_TETR_2"/>
    <property type="match status" value="1"/>
</dbReference>
<dbReference type="InterPro" id="IPR009057">
    <property type="entry name" value="Homeodomain-like_sf"/>
</dbReference>
<evidence type="ECO:0000259" key="6">
    <source>
        <dbReference type="PROSITE" id="PS50977"/>
    </source>
</evidence>
<keyword evidence="1" id="KW-0805">Transcription regulation</keyword>
<dbReference type="InterPro" id="IPR036271">
    <property type="entry name" value="Tet_transcr_reg_TetR-rel_C_sf"/>
</dbReference>
<reference evidence="7" key="1">
    <citation type="submission" date="2023-02" db="EMBL/GenBank/DDBJ databases">
        <title>Kitasatospora phosalacinea NBRC 14627.</title>
        <authorList>
            <person name="Ichikawa N."/>
            <person name="Sato H."/>
            <person name="Tonouchi N."/>
        </authorList>
    </citation>
    <scope>NUCLEOTIDE SEQUENCE</scope>
    <source>
        <strain evidence="7">NBRC 14627</strain>
    </source>
</reference>
<dbReference type="Gene3D" id="1.10.10.60">
    <property type="entry name" value="Homeodomain-like"/>
    <property type="match status" value="1"/>
</dbReference>
<dbReference type="Gene3D" id="1.10.357.10">
    <property type="entry name" value="Tetracycline Repressor, domain 2"/>
    <property type="match status" value="1"/>
</dbReference>
<dbReference type="Pfam" id="PF16925">
    <property type="entry name" value="TetR_C_13"/>
    <property type="match status" value="1"/>
</dbReference>
<organism evidence="7 8">
    <name type="scientific">Kitasatospora phosalacinea</name>
    <dbReference type="NCBI Taxonomy" id="2065"/>
    <lineage>
        <taxon>Bacteria</taxon>
        <taxon>Bacillati</taxon>
        <taxon>Actinomycetota</taxon>
        <taxon>Actinomycetes</taxon>
        <taxon>Kitasatosporales</taxon>
        <taxon>Streptomycetaceae</taxon>
        <taxon>Kitasatospora</taxon>
    </lineage>
</organism>